<dbReference type="Proteomes" id="UP000245866">
    <property type="component" value="Unassembled WGS sequence"/>
</dbReference>
<dbReference type="Pfam" id="PF04404">
    <property type="entry name" value="ERF"/>
    <property type="match status" value="1"/>
</dbReference>
<dbReference type="InterPro" id="IPR007499">
    <property type="entry name" value="ERF_bacteria_virus"/>
</dbReference>
<feature type="compositionally biased region" description="Low complexity" evidence="1">
    <location>
        <begin position="165"/>
        <end position="185"/>
    </location>
</feature>
<reference evidence="2 3" key="1">
    <citation type="journal article" date="2018" name="Front. Microbiol.">
        <title>Comparative Genomics of the Herbivore Gut Symbiont Lactobacillus reuteri Reveals Genetic Diversity and Lifestyle Adaptation.</title>
        <authorList>
            <person name="Zhao J."/>
        </authorList>
    </citation>
    <scope>NUCLEOTIDE SEQUENCE [LARGE SCALE GENOMIC DNA]</scope>
    <source>
        <strain evidence="2 3">LR12</strain>
    </source>
</reference>
<accession>A0A317GF12</accession>
<feature type="region of interest" description="Disordered" evidence="1">
    <location>
        <begin position="165"/>
        <end position="187"/>
    </location>
</feature>
<dbReference type="EMBL" id="QGHS01000188">
    <property type="protein sequence ID" value="PWT45433.1"/>
    <property type="molecule type" value="Genomic_DNA"/>
</dbReference>
<dbReference type="RefSeq" id="WP_134908027.1">
    <property type="nucleotide sequence ID" value="NZ_JAJAOX010000099.1"/>
</dbReference>
<organism evidence="2 3">
    <name type="scientific">Limosilactobacillus reuteri</name>
    <name type="common">Lactobacillus reuteri</name>
    <dbReference type="NCBI Taxonomy" id="1598"/>
    <lineage>
        <taxon>Bacteria</taxon>
        <taxon>Bacillati</taxon>
        <taxon>Bacillota</taxon>
        <taxon>Bacilli</taxon>
        <taxon>Lactobacillales</taxon>
        <taxon>Lactobacillaceae</taxon>
        <taxon>Limosilactobacillus</taxon>
    </lineage>
</organism>
<proteinExistence type="predicted"/>
<evidence type="ECO:0000313" key="3">
    <source>
        <dbReference type="Proteomes" id="UP000245866"/>
    </source>
</evidence>
<keyword evidence="2" id="KW-0238">DNA-binding</keyword>
<comment type="caution">
    <text evidence="2">The sequence shown here is derived from an EMBL/GenBank/DDBJ whole genome shotgun (WGS) entry which is preliminary data.</text>
</comment>
<evidence type="ECO:0000256" key="1">
    <source>
        <dbReference type="SAM" id="MobiDB-lite"/>
    </source>
</evidence>
<name>A0A317GF12_LIMRT</name>
<feature type="region of interest" description="Disordered" evidence="1">
    <location>
        <begin position="1"/>
        <end position="22"/>
    </location>
</feature>
<dbReference type="GO" id="GO:0003677">
    <property type="term" value="F:DNA binding"/>
    <property type="evidence" value="ECO:0007669"/>
    <property type="project" value="UniProtKB-KW"/>
</dbReference>
<protein>
    <submittedName>
        <fullName evidence="2">Single-stranded DNA-binding protein</fullName>
    </submittedName>
</protein>
<dbReference type="AlphaFoldDB" id="A0A317GF12"/>
<sequence>MTEKKEAPQVETPKEKKENLSLAEKLNRAISDIGPVKKDGNNGYQNYRFQSEAAIKAAVKKVIELNGFDIIPSYEITNQRDVQGRKGTVNHIVDVLGTFTITDGRRDQDIVGKMPGSGMDTGEKAVAKACTSAQKYFYKQLFNISDHEEDPDATNSDIGATYQQNMPQQTNRRPQQRQQSQQESPQEIKERLDNALKMLADMQHTTPTEVKSALIKEYENEPAYKQNPNLALLGGATAMYKLLRKEQKAGQKCTAN</sequence>
<gene>
    <name evidence="2" type="ORF">DKZ23_09790</name>
</gene>
<feature type="compositionally biased region" description="Basic and acidic residues" evidence="1">
    <location>
        <begin position="1"/>
        <end position="19"/>
    </location>
</feature>
<evidence type="ECO:0000313" key="2">
    <source>
        <dbReference type="EMBL" id="PWT45433.1"/>
    </source>
</evidence>